<dbReference type="InterPro" id="IPR009081">
    <property type="entry name" value="PP-bd_ACP"/>
</dbReference>
<dbReference type="InterPro" id="IPR036736">
    <property type="entry name" value="ACP-like_sf"/>
</dbReference>
<dbReference type="RefSeq" id="WP_042531738.1">
    <property type="nucleotide sequence ID" value="NZ_CP010827.1"/>
</dbReference>
<dbReference type="Proteomes" id="UP000031890">
    <property type="component" value="Chromosome"/>
</dbReference>
<proteinExistence type="predicted"/>
<evidence type="ECO:0000313" key="2">
    <source>
        <dbReference type="EMBL" id="AJI79443.1"/>
    </source>
</evidence>
<evidence type="ECO:0000313" key="3">
    <source>
        <dbReference type="Proteomes" id="UP000031890"/>
    </source>
</evidence>
<accession>A0A0B6EX98</accession>
<protein>
    <submittedName>
        <fullName evidence="2">Phosphopantetheine-containing protein</fullName>
    </submittedName>
</protein>
<dbReference type="Pfam" id="PF00550">
    <property type="entry name" value="PP-binding"/>
    <property type="match status" value="1"/>
</dbReference>
<dbReference type="SUPFAM" id="SSF47336">
    <property type="entry name" value="ACP-like"/>
    <property type="match status" value="1"/>
</dbReference>
<name>A0A0B6EX98_9CORY</name>
<dbReference type="PROSITE" id="PS50075">
    <property type="entry name" value="CARRIER"/>
    <property type="match status" value="1"/>
</dbReference>
<dbReference type="STRING" id="161899.CSING_09635"/>
<dbReference type="HOGENOM" id="CLU_108696_3_0_11"/>
<reference evidence="2 3" key="1">
    <citation type="journal article" date="2015" name="Genome Announc.">
        <title>Complete Genome Sequence and Annotation of Corynebacterium singulare DSM 44357, Isolated from a Human Semen Specimen.</title>
        <authorList>
            <person name="Merten M."/>
            <person name="Brinkrolf K."/>
            <person name="Albersmeier A."/>
            <person name="Kutter Y."/>
            <person name="Ruckert C."/>
            <person name="Tauch A."/>
        </authorList>
    </citation>
    <scope>NUCLEOTIDE SEQUENCE [LARGE SCALE GENOMIC DNA]</scope>
    <source>
        <strain evidence="2">IBS B52218</strain>
    </source>
</reference>
<dbReference type="Gene3D" id="1.10.1200.10">
    <property type="entry name" value="ACP-like"/>
    <property type="match status" value="1"/>
</dbReference>
<sequence length="100" mass="10876">MANDLSAQLAARFGSEPAEYTDSASAGDTYGELTRLITKVTGIEEGLERNALLEDLGVESLERIELAIRLEEACGVRLTEETMLSVKTVGELANYLEEHS</sequence>
<evidence type="ECO:0000259" key="1">
    <source>
        <dbReference type="PROSITE" id="PS50075"/>
    </source>
</evidence>
<dbReference type="EMBL" id="CP010827">
    <property type="protein sequence ID" value="AJI79443.1"/>
    <property type="molecule type" value="Genomic_DNA"/>
</dbReference>
<organism evidence="2 3">
    <name type="scientific">Corynebacterium singulare</name>
    <dbReference type="NCBI Taxonomy" id="161899"/>
    <lineage>
        <taxon>Bacteria</taxon>
        <taxon>Bacillati</taxon>
        <taxon>Actinomycetota</taxon>
        <taxon>Actinomycetes</taxon>
        <taxon>Mycobacteriales</taxon>
        <taxon>Corynebacteriaceae</taxon>
        <taxon>Corynebacterium</taxon>
    </lineage>
</organism>
<dbReference type="KEGG" id="csx:CSING_09635"/>
<feature type="domain" description="Carrier" evidence="1">
    <location>
        <begin position="24"/>
        <end position="100"/>
    </location>
</feature>
<gene>
    <name evidence="2" type="ORF">CSING_09635</name>
</gene>
<dbReference type="AlphaFoldDB" id="A0A0B6EX98"/>
<dbReference type="OrthoDB" id="4409886at2"/>